<dbReference type="Proteomes" id="UP001302274">
    <property type="component" value="Unassembled WGS sequence"/>
</dbReference>
<dbReference type="PANTHER" id="PTHR47814:SF1">
    <property type="entry name" value="PEPTIDYL-TRNA HYDROLASE ARFB"/>
    <property type="match status" value="1"/>
</dbReference>
<protein>
    <submittedName>
        <fullName evidence="3">Alternative ribosome rescue aminoacyl-tRNA hydrolase ArfB</fullName>
        <ecNumber evidence="3">3.1.1.29</ecNumber>
    </submittedName>
</protein>
<keyword evidence="3" id="KW-0378">Hydrolase</keyword>
<keyword evidence="4" id="KW-1185">Reference proteome</keyword>
<dbReference type="PANTHER" id="PTHR47814">
    <property type="entry name" value="PEPTIDYL-TRNA HYDROLASE ARFB"/>
    <property type="match status" value="1"/>
</dbReference>
<reference evidence="3 4" key="1">
    <citation type="submission" date="2023-11" db="EMBL/GenBank/DDBJ databases">
        <title>A Novel Polar Bacteriovorax (B. antarcticus) Isolated from the Biocrust in Antarctica.</title>
        <authorList>
            <person name="Mun W."/>
            <person name="Choi S.Y."/>
            <person name="Mitchell R.J."/>
        </authorList>
    </citation>
    <scope>NUCLEOTIDE SEQUENCE [LARGE SCALE GENOMIC DNA]</scope>
    <source>
        <strain evidence="3 4">PP10</strain>
    </source>
</reference>
<dbReference type="Gene3D" id="3.30.160.20">
    <property type="match status" value="1"/>
</dbReference>
<evidence type="ECO:0000256" key="1">
    <source>
        <dbReference type="SAM" id="MobiDB-lite"/>
    </source>
</evidence>
<organism evidence="3 4">
    <name type="scientific">Bacteriovorax antarcticus</name>
    <dbReference type="NCBI Taxonomy" id="3088717"/>
    <lineage>
        <taxon>Bacteria</taxon>
        <taxon>Pseudomonadati</taxon>
        <taxon>Bdellovibrionota</taxon>
        <taxon>Bacteriovoracia</taxon>
        <taxon>Bacteriovoracales</taxon>
        <taxon>Bacteriovoracaceae</taxon>
        <taxon>Bacteriovorax</taxon>
    </lineage>
</organism>
<dbReference type="RefSeq" id="WP_323577538.1">
    <property type="nucleotide sequence ID" value="NZ_JAYGJQ010000002.1"/>
</dbReference>
<sequence length="134" mass="15359">MYKFNIPENEYELSFSRSGGAGGQNVNKVNTKATLHWNVRDTQVLPPVVIERFYKKYGNRISADGFVTLTSQEHRTQHMNISEVVKKLHDLIETIALPPKVRKPTKPTKSSVNERIKSKKAKGDTKKGRQEKFF</sequence>
<dbReference type="GO" id="GO:0004045">
    <property type="term" value="F:peptidyl-tRNA hydrolase activity"/>
    <property type="evidence" value="ECO:0007669"/>
    <property type="project" value="UniProtKB-EC"/>
</dbReference>
<proteinExistence type="predicted"/>
<evidence type="ECO:0000313" key="4">
    <source>
        <dbReference type="Proteomes" id="UP001302274"/>
    </source>
</evidence>
<comment type="caution">
    <text evidence="3">The sequence shown here is derived from an EMBL/GenBank/DDBJ whole genome shotgun (WGS) entry which is preliminary data.</text>
</comment>
<feature type="region of interest" description="Disordered" evidence="1">
    <location>
        <begin position="99"/>
        <end position="134"/>
    </location>
</feature>
<dbReference type="Pfam" id="PF00472">
    <property type="entry name" value="RF-1"/>
    <property type="match status" value="1"/>
</dbReference>
<dbReference type="EC" id="3.1.1.29" evidence="3"/>
<dbReference type="SUPFAM" id="SSF110916">
    <property type="entry name" value="Peptidyl-tRNA hydrolase domain-like"/>
    <property type="match status" value="1"/>
</dbReference>
<feature type="compositionally biased region" description="Basic and acidic residues" evidence="1">
    <location>
        <begin position="112"/>
        <end position="134"/>
    </location>
</feature>
<feature type="domain" description="Prokaryotic-type class I peptide chain release factors" evidence="2">
    <location>
        <begin position="4"/>
        <end position="125"/>
    </location>
</feature>
<dbReference type="NCBIfam" id="NF006718">
    <property type="entry name" value="PRK09256.1"/>
    <property type="match status" value="1"/>
</dbReference>
<evidence type="ECO:0000259" key="2">
    <source>
        <dbReference type="Pfam" id="PF00472"/>
    </source>
</evidence>
<accession>A0ABU5VWR8</accession>
<dbReference type="InterPro" id="IPR000352">
    <property type="entry name" value="Pep_chain_release_fac_I"/>
</dbReference>
<gene>
    <name evidence="3" type="primary">arfB</name>
    <name evidence="3" type="ORF">SHI21_14870</name>
</gene>
<evidence type="ECO:0000313" key="3">
    <source>
        <dbReference type="EMBL" id="MEA9357508.1"/>
    </source>
</evidence>
<dbReference type="EMBL" id="JAYGJQ010000002">
    <property type="protein sequence ID" value="MEA9357508.1"/>
    <property type="molecule type" value="Genomic_DNA"/>
</dbReference>
<name>A0ABU5VWR8_9BACT</name>